<comment type="subcellular location">
    <subcellularLocation>
        <location evidence="2">Nematocyst</location>
    </subcellularLocation>
    <subcellularLocation>
        <location evidence="1">Target cell membrane</location>
    </subcellularLocation>
</comment>
<dbReference type="Gene3D" id="2.60.270.20">
    <property type="entry name" value="Cytolysin/lectin"/>
    <property type="match status" value="1"/>
</dbReference>
<evidence type="ECO:0000256" key="2">
    <source>
        <dbReference type="ARBA" id="ARBA00004532"/>
    </source>
</evidence>
<keyword evidence="5" id="KW-0166">Nematocyst</keyword>
<organism evidence="6 7">
    <name type="scientific">Gadus morhua</name>
    <name type="common">Atlantic cod</name>
    <dbReference type="NCBI Taxonomy" id="8049"/>
    <lineage>
        <taxon>Eukaryota</taxon>
        <taxon>Metazoa</taxon>
        <taxon>Chordata</taxon>
        <taxon>Craniata</taxon>
        <taxon>Vertebrata</taxon>
        <taxon>Euteleostomi</taxon>
        <taxon>Actinopterygii</taxon>
        <taxon>Neopterygii</taxon>
        <taxon>Teleostei</taxon>
        <taxon>Neoteleostei</taxon>
        <taxon>Acanthomorphata</taxon>
        <taxon>Zeiogadaria</taxon>
        <taxon>Gadariae</taxon>
        <taxon>Gadiformes</taxon>
        <taxon>Gadoidei</taxon>
        <taxon>Gadidae</taxon>
        <taxon>Gadus</taxon>
    </lineage>
</organism>
<dbReference type="GO" id="GO:0006812">
    <property type="term" value="P:monoatomic cation transport"/>
    <property type="evidence" value="ECO:0007669"/>
    <property type="project" value="InterPro"/>
</dbReference>
<keyword evidence="7" id="KW-1185">Reference proteome</keyword>
<dbReference type="GO" id="GO:0046931">
    <property type="term" value="P:pore complex assembly"/>
    <property type="evidence" value="ECO:0007669"/>
    <property type="project" value="InterPro"/>
</dbReference>
<dbReference type="PANTHER" id="PTHR40388">
    <property type="entry name" value="BRYOPORIN"/>
    <property type="match status" value="1"/>
</dbReference>
<dbReference type="Pfam" id="PF06369">
    <property type="entry name" value="Anemone_cytotox"/>
    <property type="match status" value="1"/>
</dbReference>
<evidence type="ECO:0000256" key="5">
    <source>
        <dbReference type="ARBA" id="ARBA00023331"/>
    </source>
</evidence>
<evidence type="ECO:0000256" key="4">
    <source>
        <dbReference type="ARBA" id="ARBA00023298"/>
    </source>
</evidence>
<evidence type="ECO:0000256" key="3">
    <source>
        <dbReference type="ARBA" id="ARBA00022537"/>
    </source>
</evidence>
<dbReference type="InterPro" id="IPR050677">
    <property type="entry name" value="Actinoporin_PFT"/>
</dbReference>
<dbReference type="Ensembl" id="ENSGMOT00000047364.1">
    <property type="protein sequence ID" value="ENSGMOP00000047093.1"/>
    <property type="gene ID" value="ENSGMOG00000029481.1"/>
</dbReference>
<dbReference type="AlphaFoldDB" id="A0A8C5BJM2"/>
<dbReference type="GO" id="GO:0042151">
    <property type="term" value="C:nematocyst"/>
    <property type="evidence" value="ECO:0007669"/>
    <property type="project" value="UniProtKB-SubCell"/>
</dbReference>
<evidence type="ECO:0000313" key="7">
    <source>
        <dbReference type="Proteomes" id="UP000694546"/>
    </source>
</evidence>
<evidence type="ECO:0000313" key="6">
    <source>
        <dbReference type="Ensembl" id="ENSGMOP00000047093.1"/>
    </source>
</evidence>
<dbReference type="GO" id="GO:0046930">
    <property type="term" value="C:pore complex"/>
    <property type="evidence" value="ECO:0007669"/>
    <property type="project" value="InterPro"/>
</dbReference>
<evidence type="ECO:0000256" key="1">
    <source>
        <dbReference type="ARBA" id="ARBA00004175"/>
    </source>
</evidence>
<dbReference type="GO" id="GO:0015267">
    <property type="term" value="F:channel activity"/>
    <property type="evidence" value="ECO:0007669"/>
    <property type="project" value="InterPro"/>
</dbReference>
<keyword evidence="4" id="KW-0472">Membrane</keyword>
<dbReference type="Proteomes" id="UP000694546">
    <property type="component" value="Chromosome 14"/>
</dbReference>
<proteinExistence type="predicted"/>
<dbReference type="InterPro" id="IPR009104">
    <property type="entry name" value="Anemon_actinoporin-like"/>
</dbReference>
<name>A0A8C5BJM2_GADMO</name>
<reference evidence="6" key="1">
    <citation type="submission" date="2025-08" db="UniProtKB">
        <authorList>
            <consortium name="Ensembl"/>
        </authorList>
    </citation>
    <scope>IDENTIFICATION</scope>
</reference>
<dbReference type="GeneTree" id="ENSGT00940000164286"/>
<keyword evidence="4" id="KW-1053">Target membrane</keyword>
<dbReference type="PANTHER" id="PTHR40388:SF1">
    <property type="entry name" value="BRYOPORIN"/>
    <property type="match status" value="1"/>
</dbReference>
<sequence>MTYLLSGYRAVSLESEVKPGANGSALFVKTPYSLRGSVGVLTYDLSLYGSLTTEKMAVMFFVPFNFNFYENWFAVGVFSSKIKCDDELYHEMYYNNSSCFVRGKAKDGTLTYQHEDFVIEASMSDTYNAILNVKVKEKVEAWVELVKWKVKNRHFVIDQ</sequence>
<protein>
    <submittedName>
        <fullName evidence="6">Uncharacterized protein</fullName>
    </submittedName>
</protein>
<dbReference type="InterPro" id="IPR015926">
    <property type="entry name" value="Cytolysin/lectin"/>
</dbReference>
<dbReference type="GO" id="GO:0051715">
    <property type="term" value="P:cytolysis in another organism"/>
    <property type="evidence" value="ECO:0007669"/>
    <property type="project" value="InterPro"/>
</dbReference>
<accession>A0A8C5BJM2</accession>
<keyword evidence="3" id="KW-1052">Target cell membrane</keyword>
<dbReference type="SUPFAM" id="SSF63724">
    <property type="entry name" value="Cytolysin/lectin"/>
    <property type="match status" value="1"/>
</dbReference>
<dbReference type="GO" id="GO:0044218">
    <property type="term" value="C:other organism cell membrane"/>
    <property type="evidence" value="ECO:0007669"/>
    <property type="project" value="UniProtKB-KW"/>
</dbReference>
<reference evidence="6" key="2">
    <citation type="submission" date="2025-09" db="UniProtKB">
        <authorList>
            <consortium name="Ensembl"/>
        </authorList>
    </citation>
    <scope>IDENTIFICATION</scope>
</reference>